<dbReference type="InterPro" id="IPR052043">
    <property type="entry name" value="PolySaccharide_Degr_Enz"/>
</dbReference>
<dbReference type="EMBL" id="AP023086">
    <property type="protein sequence ID" value="BCD98623.1"/>
    <property type="molecule type" value="Genomic_DNA"/>
</dbReference>
<keyword evidence="4" id="KW-1185">Reference proteome</keyword>
<organism evidence="3 4">
    <name type="scientific">Marinagarivorans cellulosilyticus</name>
    <dbReference type="NCBI Taxonomy" id="2721545"/>
    <lineage>
        <taxon>Bacteria</taxon>
        <taxon>Pseudomonadati</taxon>
        <taxon>Pseudomonadota</taxon>
        <taxon>Gammaproteobacteria</taxon>
        <taxon>Cellvibrionales</taxon>
        <taxon>Cellvibrionaceae</taxon>
        <taxon>Marinagarivorans</taxon>
    </lineage>
</organism>
<name>A0AAN1WJ98_9GAMM</name>
<dbReference type="InterPro" id="IPR032342">
    <property type="entry name" value="DUF4861"/>
</dbReference>
<dbReference type="GO" id="GO:0005975">
    <property type="term" value="P:carbohydrate metabolic process"/>
    <property type="evidence" value="ECO:0007669"/>
    <property type="project" value="InterPro"/>
</dbReference>
<feature type="chain" id="PRO_5043001915" description="Unsaturated rhamnogalacturonyl hydrolase" evidence="2">
    <location>
        <begin position="32"/>
        <end position="834"/>
    </location>
</feature>
<reference evidence="3 4" key="1">
    <citation type="journal article" date="2022" name="IScience">
        <title>An ultrasensitive nanofiber-based assay for enzymatic hydrolysis and deep-sea microbial degradation of cellulose.</title>
        <authorList>
            <person name="Tsudome M."/>
            <person name="Tachioka M."/>
            <person name="Miyazaki M."/>
            <person name="Uchimura K."/>
            <person name="Tsuda M."/>
            <person name="Takaki Y."/>
            <person name="Deguchi S."/>
        </authorList>
    </citation>
    <scope>NUCLEOTIDE SEQUENCE [LARGE SCALE GENOMIC DNA]</scope>
    <source>
        <strain evidence="3 4">GE09</strain>
    </source>
</reference>
<dbReference type="PANTHER" id="PTHR33886:SF8">
    <property type="entry name" value="UNSATURATED RHAMNOGALACTURONAN HYDROLASE (EUROFUNG)"/>
    <property type="match status" value="1"/>
</dbReference>
<dbReference type="InterPro" id="IPR012341">
    <property type="entry name" value="6hp_glycosidase-like_sf"/>
</dbReference>
<evidence type="ECO:0000256" key="1">
    <source>
        <dbReference type="ARBA" id="ARBA00022801"/>
    </source>
</evidence>
<dbReference type="KEGG" id="marq:MARGE09_P2824"/>
<dbReference type="Gene3D" id="1.50.10.10">
    <property type="match status" value="1"/>
</dbReference>
<sequence>MIYPPIKKYCLLRATKKWLVASIALSLCACATSKQSNNSASAIEAPSTFVANISVGNPSDFMREKSPLYFSYNELGVSGTTLLVALRNGVAQPTQAIDVDADGILDGIAIALDLKAYEQVDLSIQKVKQAPNSKKLTQAEISHKVGGEWVPHTRTEGFQEYVGGEFQNVQSLTPPKQYTDHSNWIRYEGPGIESDKVAYRVYLDGRNGFDIFGKISPDPVLQKIGQVGYSSYHEMQPWGMDILKVGSSLGVGGFGFYDGNKIVGVNDVASHTATVTNNGPIFSGVKIDYKNWNINGQTLDVNAHLTMRAGSRLVHNSLTLSESLPNLAIGFVKHKNTEFIEGSRDVAGDSYSYVASWGQQSLNGDHLGMAVIFSKRDFRDVLSDENSYAIKMDTAGNELNYYFLAAWEGEHGKGINNREDFIVYLEREVEKLTQANRVSLKTSLSQKDKSGALTSEKALDWSYRLAESELKRKTMSYHVDGWDVNRRRKPKFEYDIIGMLPWSYHELGKALDKPEYDDILHHITGSFINDAGEIQRYTFDSYNIDAVAPGRTVLSLYKLTGEEKYRKAADLLRKQLEQHPRTTEGAFWHKKKYTSQLWLDGVYMGMPFLAEYSMLFEGGHALEEVVKEFVLTEKYLRDPKTGLYYHAWDEKKAQVWASPETGLSPHFWSRGMGWFAMALVDVLDIIPESKPELRAPLIRITQDLAKALIDAQDKATHTWWQIADMPNKPGNYRESSASAMFTYFLAKAVNKNYLSQGYKAEAIKAYNGLISEFVNVNADGTISMTNQCLVAGLGFGRDGSYKYYMSERVFQDDPKGTVPFMITGIEIAKLLQQD</sequence>
<gene>
    <name evidence="3" type="ORF">MARGE09_P2824</name>
</gene>
<keyword evidence="2" id="KW-0732">Signal</keyword>
<dbReference type="SUPFAM" id="SSF48208">
    <property type="entry name" value="Six-hairpin glycosidases"/>
    <property type="match status" value="1"/>
</dbReference>
<dbReference type="RefSeq" id="WP_255711649.1">
    <property type="nucleotide sequence ID" value="NZ_AP023086.1"/>
</dbReference>
<dbReference type="PROSITE" id="PS51257">
    <property type="entry name" value="PROKAR_LIPOPROTEIN"/>
    <property type="match status" value="1"/>
</dbReference>
<dbReference type="Pfam" id="PF07470">
    <property type="entry name" value="Glyco_hydro_88"/>
    <property type="match status" value="1"/>
</dbReference>
<keyword evidence="1" id="KW-0378">Hydrolase</keyword>
<dbReference type="Pfam" id="PF16153">
    <property type="entry name" value="DUF4861"/>
    <property type="match status" value="1"/>
</dbReference>
<dbReference type="Proteomes" id="UP001320119">
    <property type="component" value="Chromosome"/>
</dbReference>
<dbReference type="InterPro" id="IPR010905">
    <property type="entry name" value="Glyco_hydro_88"/>
</dbReference>
<dbReference type="PANTHER" id="PTHR33886">
    <property type="entry name" value="UNSATURATED RHAMNOGALACTURONAN HYDROLASE (EUROFUNG)"/>
    <property type="match status" value="1"/>
</dbReference>
<dbReference type="InterPro" id="IPR008928">
    <property type="entry name" value="6-hairpin_glycosidase_sf"/>
</dbReference>
<evidence type="ECO:0000313" key="4">
    <source>
        <dbReference type="Proteomes" id="UP001320119"/>
    </source>
</evidence>
<accession>A0AAN1WJ98</accession>
<dbReference type="GO" id="GO:0016787">
    <property type="term" value="F:hydrolase activity"/>
    <property type="evidence" value="ECO:0007669"/>
    <property type="project" value="UniProtKB-KW"/>
</dbReference>
<evidence type="ECO:0000313" key="3">
    <source>
        <dbReference type="EMBL" id="BCD98623.1"/>
    </source>
</evidence>
<protein>
    <recommendedName>
        <fullName evidence="5">Unsaturated rhamnogalacturonyl hydrolase</fullName>
    </recommendedName>
</protein>
<dbReference type="AlphaFoldDB" id="A0AAN1WJ98"/>
<evidence type="ECO:0000256" key="2">
    <source>
        <dbReference type="SAM" id="SignalP"/>
    </source>
</evidence>
<feature type="signal peptide" evidence="2">
    <location>
        <begin position="1"/>
        <end position="31"/>
    </location>
</feature>
<evidence type="ECO:0008006" key="5">
    <source>
        <dbReference type="Google" id="ProtNLM"/>
    </source>
</evidence>
<proteinExistence type="predicted"/>